<keyword evidence="1" id="KW-0472">Membrane</keyword>
<name>A0ABX9IQS0_9FLAO</name>
<gene>
    <name evidence="2" type="ORF">DRF57_00130</name>
</gene>
<organism evidence="2 3">
    <name type="scientific">Chryseobacterium rhizosphaerae</name>
    <dbReference type="NCBI Taxonomy" id="395937"/>
    <lineage>
        <taxon>Bacteria</taxon>
        <taxon>Pseudomonadati</taxon>
        <taxon>Bacteroidota</taxon>
        <taxon>Flavobacteriia</taxon>
        <taxon>Flavobacteriales</taxon>
        <taxon>Weeksellaceae</taxon>
        <taxon>Chryseobacterium group</taxon>
        <taxon>Chryseobacterium</taxon>
    </lineage>
</organism>
<sequence>MNTFKTEDIGYEKFWLAGAITIFLELNFSSIDNVFFGNYLHIYHKYIFILIIPIFMFFVYYLLINRQAYLDYNFKENNKGYLGLLILFILTVILMFMVVPRKNY</sequence>
<evidence type="ECO:0000313" key="2">
    <source>
        <dbReference type="EMBL" id="REC78729.1"/>
    </source>
</evidence>
<protein>
    <submittedName>
        <fullName evidence="2">Uncharacterized protein</fullName>
    </submittedName>
</protein>
<keyword evidence="1" id="KW-0812">Transmembrane</keyword>
<dbReference type="EMBL" id="QNUF01000001">
    <property type="protein sequence ID" value="REC78729.1"/>
    <property type="molecule type" value="Genomic_DNA"/>
</dbReference>
<evidence type="ECO:0000313" key="3">
    <source>
        <dbReference type="Proteomes" id="UP000256491"/>
    </source>
</evidence>
<keyword evidence="1" id="KW-1133">Transmembrane helix</keyword>
<dbReference type="RefSeq" id="WP_115916235.1">
    <property type="nucleotide sequence ID" value="NZ_BJYH01000002.1"/>
</dbReference>
<evidence type="ECO:0000256" key="1">
    <source>
        <dbReference type="SAM" id="Phobius"/>
    </source>
</evidence>
<proteinExistence type="predicted"/>
<dbReference type="Proteomes" id="UP000256491">
    <property type="component" value="Unassembled WGS sequence"/>
</dbReference>
<keyword evidence="3" id="KW-1185">Reference proteome</keyword>
<feature type="transmembrane region" description="Helical" evidence="1">
    <location>
        <begin position="14"/>
        <end position="34"/>
    </location>
</feature>
<accession>A0ABX9IQS0</accession>
<comment type="caution">
    <text evidence="2">The sequence shown here is derived from an EMBL/GenBank/DDBJ whole genome shotgun (WGS) entry which is preliminary data.</text>
</comment>
<reference evidence="2 3" key="1">
    <citation type="journal article" date="2010" name="Syst. Appl. Microbiol.">
        <title>Four new species of Chryseobacterium from the rhizosphere of coastal sand dune plants, Chryseobacterium elymi sp. nov., Chryseobacterium hagamense sp. nov., Chryseobacterium lathyri sp. nov. and Chryseobacterium rhizosphaerae sp. nov.</title>
        <authorList>
            <person name="Cho S.H."/>
            <person name="Lee K.S."/>
            <person name="Shin D.S."/>
            <person name="Han J.H."/>
            <person name="Park K.S."/>
            <person name="Lee C.H."/>
            <person name="Park K.H."/>
            <person name="Kim S.B."/>
        </authorList>
    </citation>
    <scope>NUCLEOTIDE SEQUENCE [LARGE SCALE GENOMIC DNA]</scope>
    <source>
        <strain evidence="2 3">KCTC 22548</strain>
    </source>
</reference>
<feature type="transmembrane region" description="Helical" evidence="1">
    <location>
        <begin position="46"/>
        <end position="64"/>
    </location>
</feature>
<feature type="transmembrane region" description="Helical" evidence="1">
    <location>
        <begin position="80"/>
        <end position="99"/>
    </location>
</feature>